<dbReference type="Proteomes" id="UP000245119">
    <property type="component" value="Linkage Group LG8"/>
</dbReference>
<organism evidence="1 2">
    <name type="scientific">Pomacea canaliculata</name>
    <name type="common">Golden apple snail</name>
    <dbReference type="NCBI Taxonomy" id="400727"/>
    <lineage>
        <taxon>Eukaryota</taxon>
        <taxon>Metazoa</taxon>
        <taxon>Spiralia</taxon>
        <taxon>Lophotrochozoa</taxon>
        <taxon>Mollusca</taxon>
        <taxon>Gastropoda</taxon>
        <taxon>Caenogastropoda</taxon>
        <taxon>Architaenioglossa</taxon>
        <taxon>Ampullarioidea</taxon>
        <taxon>Ampullariidae</taxon>
        <taxon>Pomacea</taxon>
    </lineage>
</organism>
<gene>
    <name evidence="1" type="ORF">C0Q70_13074</name>
</gene>
<evidence type="ECO:0000313" key="2">
    <source>
        <dbReference type="Proteomes" id="UP000245119"/>
    </source>
</evidence>
<dbReference type="AlphaFoldDB" id="A0A2T7NW64"/>
<dbReference type="EMBL" id="PZQS01000008">
    <property type="protein sequence ID" value="PVD25418.1"/>
    <property type="molecule type" value="Genomic_DNA"/>
</dbReference>
<dbReference type="InterPro" id="IPR036188">
    <property type="entry name" value="FAD/NAD-bd_sf"/>
</dbReference>
<name>A0A2T7NW64_POMCA</name>
<protein>
    <submittedName>
        <fullName evidence="1">Uncharacterized protein</fullName>
    </submittedName>
</protein>
<evidence type="ECO:0000313" key="1">
    <source>
        <dbReference type="EMBL" id="PVD25418.1"/>
    </source>
</evidence>
<sequence length="75" mass="8305">MTPDRDFLVDTCSQFGFPEVIVCCGAGHAYNELAVEGATAYDISQFTIRRPALTDPTFQPVFYMGLKKADVQARL</sequence>
<accession>A0A2T7NW64</accession>
<reference evidence="1 2" key="1">
    <citation type="submission" date="2018-04" db="EMBL/GenBank/DDBJ databases">
        <title>The genome of golden apple snail Pomacea canaliculata provides insight into stress tolerance and invasive adaptation.</title>
        <authorList>
            <person name="Liu C."/>
            <person name="Liu B."/>
            <person name="Ren Y."/>
            <person name="Zhang Y."/>
            <person name="Wang H."/>
            <person name="Li S."/>
            <person name="Jiang F."/>
            <person name="Yin L."/>
            <person name="Zhang G."/>
            <person name="Qian W."/>
            <person name="Fan W."/>
        </authorList>
    </citation>
    <scope>NUCLEOTIDE SEQUENCE [LARGE SCALE GENOMIC DNA]</scope>
    <source>
        <strain evidence="1">SZHN2017</strain>
        <tissue evidence="1">Muscle</tissue>
    </source>
</reference>
<proteinExistence type="predicted"/>
<dbReference type="OrthoDB" id="424974at2759"/>
<dbReference type="STRING" id="400727.A0A2T7NW64"/>
<keyword evidence="2" id="KW-1185">Reference proteome</keyword>
<dbReference type="Gene3D" id="3.50.50.60">
    <property type="entry name" value="FAD/NAD(P)-binding domain"/>
    <property type="match status" value="1"/>
</dbReference>
<comment type="caution">
    <text evidence="1">The sequence shown here is derived from an EMBL/GenBank/DDBJ whole genome shotgun (WGS) entry which is preliminary data.</text>
</comment>